<dbReference type="AlphaFoldDB" id="F2SAF5"/>
<dbReference type="PROSITE" id="PS50850">
    <property type="entry name" value="MFS"/>
    <property type="match status" value="1"/>
</dbReference>
<dbReference type="Gene3D" id="1.20.1250.20">
    <property type="entry name" value="MFS general substrate transporter like domains"/>
    <property type="match status" value="2"/>
</dbReference>
<feature type="region of interest" description="Disordered" evidence="3">
    <location>
        <begin position="1"/>
        <end position="29"/>
    </location>
</feature>
<organism evidence="6 7">
    <name type="scientific">Trichophyton tonsurans (strain CBS 112818)</name>
    <name type="common">Scalp ringworm fungus</name>
    <dbReference type="NCBI Taxonomy" id="647933"/>
    <lineage>
        <taxon>Eukaryota</taxon>
        <taxon>Fungi</taxon>
        <taxon>Dikarya</taxon>
        <taxon>Ascomycota</taxon>
        <taxon>Pezizomycotina</taxon>
        <taxon>Eurotiomycetes</taxon>
        <taxon>Eurotiomycetidae</taxon>
        <taxon>Onygenales</taxon>
        <taxon>Arthrodermataceae</taxon>
        <taxon>Trichophyton</taxon>
    </lineage>
</organism>
<dbReference type="EMBL" id="GG698543">
    <property type="protein sequence ID" value="EGE00555.1"/>
    <property type="molecule type" value="Genomic_DNA"/>
</dbReference>
<dbReference type="OrthoDB" id="6499973at2759"/>
<name>F2SAF5_TRIT1</name>
<dbReference type="GO" id="GO:0022857">
    <property type="term" value="F:transmembrane transporter activity"/>
    <property type="evidence" value="ECO:0007669"/>
    <property type="project" value="InterPro"/>
</dbReference>
<keyword evidence="7" id="KW-1185">Reference proteome</keyword>
<feature type="transmembrane region" description="Helical" evidence="4">
    <location>
        <begin position="431"/>
        <end position="450"/>
    </location>
</feature>
<feature type="compositionally biased region" description="Basic and acidic residues" evidence="3">
    <location>
        <begin position="15"/>
        <end position="26"/>
    </location>
</feature>
<gene>
    <name evidence="6" type="ORF">TESG_07827</name>
</gene>
<feature type="transmembrane region" description="Helical" evidence="4">
    <location>
        <begin position="154"/>
        <end position="174"/>
    </location>
</feature>
<keyword evidence="4" id="KW-0812">Transmembrane</keyword>
<feature type="transmembrane region" description="Helical" evidence="4">
    <location>
        <begin position="130"/>
        <end position="148"/>
    </location>
</feature>
<feature type="transmembrane region" description="Helical" evidence="4">
    <location>
        <begin position="186"/>
        <end position="206"/>
    </location>
</feature>
<dbReference type="Pfam" id="PF07690">
    <property type="entry name" value="MFS_1"/>
    <property type="match status" value="1"/>
</dbReference>
<feature type="transmembrane region" description="Helical" evidence="4">
    <location>
        <begin position="288"/>
        <end position="306"/>
    </location>
</feature>
<dbReference type="InterPro" id="IPR050327">
    <property type="entry name" value="Proton-linked_MCT"/>
</dbReference>
<evidence type="ECO:0000256" key="3">
    <source>
        <dbReference type="SAM" id="MobiDB-lite"/>
    </source>
</evidence>
<proteinExistence type="inferred from homology"/>
<evidence type="ECO:0000313" key="7">
    <source>
        <dbReference type="Proteomes" id="UP000009172"/>
    </source>
</evidence>
<feature type="transmembrane region" description="Helical" evidence="4">
    <location>
        <begin position="352"/>
        <end position="371"/>
    </location>
</feature>
<evidence type="ECO:0000256" key="4">
    <source>
        <dbReference type="SAM" id="Phobius"/>
    </source>
</evidence>
<feature type="transmembrane region" description="Helical" evidence="4">
    <location>
        <begin position="94"/>
        <end position="118"/>
    </location>
</feature>
<evidence type="ECO:0000259" key="5">
    <source>
        <dbReference type="PROSITE" id="PS50850"/>
    </source>
</evidence>
<dbReference type="PANTHER" id="PTHR11360:SF302">
    <property type="entry name" value="MAJOR FACILITATOR SUPERFAMILY (MFS) PROFILE DOMAIN-CONTAINING PROTEIN"/>
    <property type="match status" value="1"/>
</dbReference>
<dbReference type="HOGENOM" id="CLU_001265_1_2_1"/>
<feature type="transmembrane region" description="Helical" evidence="4">
    <location>
        <begin position="327"/>
        <end position="346"/>
    </location>
</feature>
<feature type="domain" description="Major facilitator superfamily (MFS) profile" evidence="5">
    <location>
        <begin position="56"/>
        <end position="461"/>
    </location>
</feature>
<reference evidence="7" key="1">
    <citation type="journal article" date="2012" name="MBio">
        <title>Comparative genome analysis of Trichophyton rubrum and related dermatophytes reveals candidate genes involved in infection.</title>
        <authorList>
            <person name="Martinez D.A."/>
            <person name="Oliver B.G."/>
            <person name="Graeser Y."/>
            <person name="Goldberg J.M."/>
            <person name="Li W."/>
            <person name="Martinez-Rossi N.M."/>
            <person name="Monod M."/>
            <person name="Shelest E."/>
            <person name="Barton R.C."/>
            <person name="Birch E."/>
            <person name="Brakhage A.A."/>
            <person name="Chen Z."/>
            <person name="Gurr S.J."/>
            <person name="Heiman D."/>
            <person name="Heitman J."/>
            <person name="Kosti I."/>
            <person name="Rossi A."/>
            <person name="Saif S."/>
            <person name="Samalova M."/>
            <person name="Saunders C.W."/>
            <person name="Shea T."/>
            <person name="Summerbell R.C."/>
            <person name="Xu J."/>
            <person name="Young S."/>
            <person name="Zeng Q."/>
            <person name="Birren B.W."/>
            <person name="Cuomo C.A."/>
            <person name="White T.C."/>
        </authorList>
    </citation>
    <scope>NUCLEOTIDE SEQUENCE [LARGE SCALE GENOMIC DNA]</scope>
    <source>
        <strain evidence="7">CBS 112818</strain>
    </source>
</reference>
<keyword evidence="4" id="KW-0472">Membrane</keyword>
<sequence length="465" mass="49618">MPDTQFPGAGFPFQRGERRGQDHGLEPADEMLPADAADGHEFAPTTRRRQFVVLICSFLAVAMTIGPNFSYGVFQEYYVTSTDSVLDPSEAKNRAAVALVGTLGAGLTWSGSIVINPLVSRVSGNANQKIATAGCCLMSASYALASLSQRLWHLLLTQGLLYGMGSSMVYFPILSVAPEYFDRYRGAAMGFILSGASIGGLVLSPLVRTFLGVIGVRWTLRAMALANMVITLPVAISAPPSRSMARRPTLVNIRLAKKPAFILQSLAALLQVSGNFVPMTFLPEFSTVVGYSVSFGATLLAVNNGINAVSRVLMGVTADKLGRQNTLVLGVAGSAASVWCLWLAAAVNGGKAAWLTFVVVYGILVAFNALFPTTITEIFGVHAYASVNGFLYFVRGLGALFGSPVAGFLLGDSRVPSPGQETSTLLHHYRNLIWYDGGLLLASSLCVIGVRGFDALEKRKWAWRA</sequence>
<evidence type="ECO:0000256" key="2">
    <source>
        <dbReference type="ARBA" id="ARBA00006727"/>
    </source>
</evidence>
<evidence type="ECO:0000256" key="1">
    <source>
        <dbReference type="ARBA" id="ARBA00004141"/>
    </source>
</evidence>
<feature type="transmembrane region" description="Helical" evidence="4">
    <location>
        <begin position="392"/>
        <end position="411"/>
    </location>
</feature>
<feature type="transmembrane region" description="Helical" evidence="4">
    <location>
        <begin position="260"/>
        <end position="282"/>
    </location>
</feature>
<comment type="subcellular location">
    <subcellularLocation>
        <location evidence="1">Membrane</location>
        <topology evidence="1">Multi-pass membrane protein</topology>
    </subcellularLocation>
</comment>
<dbReference type="InterPro" id="IPR011701">
    <property type="entry name" value="MFS"/>
</dbReference>
<evidence type="ECO:0000313" key="6">
    <source>
        <dbReference type="EMBL" id="EGE00555.1"/>
    </source>
</evidence>
<feature type="transmembrane region" description="Helical" evidence="4">
    <location>
        <begin position="218"/>
        <end position="239"/>
    </location>
</feature>
<dbReference type="InterPro" id="IPR036259">
    <property type="entry name" value="MFS_trans_sf"/>
</dbReference>
<dbReference type="SUPFAM" id="SSF103473">
    <property type="entry name" value="MFS general substrate transporter"/>
    <property type="match status" value="1"/>
</dbReference>
<dbReference type="PANTHER" id="PTHR11360">
    <property type="entry name" value="MONOCARBOXYLATE TRANSPORTER"/>
    <property type="match status" value="1"/>
</dbReference>
<protein>
    <recommendedName>
        <fullName evidence="5">Major facilitator superfamily (MFS) profile domain-containing protein</fullName>
    </recommendedName>
</protein>
<dbReference type="Proteomes" id="UP000009172">
    <property type="component" value="Unassembled WGS sequence"/>
</dbReference>
<dbReference type="GO" id="GO:0016020">
    <property type="term" value="C:membrane"/>
    <property type="evidence" value="ECO:0007669"/>
    <property type="project" value="UniProtKB-SubCell"/>
</dbReference>
<feature type="transmembrane region" description="Helical" evidence="4">
    <location>
        <begin position="51"/>
        <end position="74"/>
    </location>
</feature>
<comment type="similarity">
    <text evidence="2">Belongs to the major facilitator superfamily. Monocarboxylate porter (TC 2.A.1.13) family.</text>
</comment>
<dbReference type="InterPro" id="IPR020846">
    <property type="entry name" value="MFS_dom"/>
</dbReference>
<accession>F2SAF5</accession>
<keyword evidence="4" id="KW-1133">Transmembrane helix</keyword>